<accession>A0A397R569</accession>
<gene>
    <name evidence="2" type="ORF">EI71_01598</name>
</gene>
<comment type="caution">
    <text evidence="2">The sequence shown here is derived from an EMBL/GenBank/DDBJ whole genome shotgun (WGS) entry which is preliminary data.</text>
</comment>
<protein>
    <submittedName>
        <fullName evidence="2">Uncharacterized protein</fullName>
    </submittedName>
</protein>
<dbReference type="RefSeq" id="WP_119016698.1">
    <property type="nucleotide sequence ID" value="NZ_QXEV01000023.1"/>
</dbReference>
<evidence type="ECO:0000256" key="1">
    <source>
        <dbReference type="SAM" id="Phobius"/>
    </source>
</evidence>
<feature type="transmembrane region" description="Helical" evidence="1">
    <location>
        <begin position="139"/>
        <end position="160"/>
    </location>
</feature>
<keyword evidence="1" id="KW-0472">Membrane</keyword>
<proteinExistence type="predicted"/>
<organism evidence="2 3">
    <name type="scientific">Anaeroplasma bactoclasticum</name>
    <dbReference type="NCBI Taxonomy" id="2088"/>
    <lineage>
        <taxon>Bacteria</taxon>
        <taxon>Bacillati</taxon>
        <taxon>Mycoplasmatota</taxon>
        <taxon>Mollicutes</taxon>
        <taxon>Anaeroplasmatales</taxon>
        <taxon>Anaeroplasmataceae</taxon>
        <taxon>Anaeroplasma</taxon>
    </lineage>
</organism>
<keyword evidence="3" id="KW-1185">Reference proteome</keyword>
<reference evidence="2 3" key="1">
    <citation type="submission" date="2018-08" db="EMBL/GenBank/DDBJ databases">
        <title>Genomic Encyclopedia of Archaeal and Bacterial Type Strains, Phase II (KMG-II): from individual species to whole genera.</title>
        <authorList>
            <person name="Goeker M."/>
        </authorList>
    </citation>
    <scope>NUCLEOTIDE SEQUENCE [LARGE SCALE GENOMIC DNA]</scope>
    <source>
        <strain evidence="2 3">ATCC 27112</strain>
    </source>
</reference>
<evidence type="ECO:0000313" key="3">
    <source>
        <dbReference type="Proteomes" id="UP000266506"/>
    </source>
</evidence>
<keyword evidence="1" id="KW-0812">Transmembrane</keyword>
<name>A0A397R569_9MOLU</name>
<dbReference type="AlphaFoldDB" id="A0A397R569"/>
<dbReference type="Proteomes" id="UP000266506">
    <property type="component" value="Unassembled WGS sequence"/>
</dbReference>
<dbReference type="EMBL" id="QXEV01000023">
    <property type="protein sequence ID" value="RIA66487.1"/>
    <property type="molecule type" value="Genomic_DNA"/>
</dbReference>
<sequence>MPNDEHEDRRLNSTGALFKTQLSEMLKNGISVANGKDIEVDYHEGKGSKKDYSNYPKEFFTESLDFKGKIDLILKKKEITLKDLEIIIEDKELKKFYKDNTLPKEEVLIKLSNYSGYPISFFKEKPMMETTKNNHKRNVIIAVVLLTILIFVIVFSALYITKYIK</sequence>
<evidence type="ECO:0000313" key="2">
    <source>
        <dbReference type="EMBL" id="RIA66487.1"/>
    </source>
</evidence>
<dbReference type="InParanoid" id="A0A397R569"/>
<keyword evidence="1" id="KW-1133">Transmembrane helix</keyword>